<proteinExistence type="predicted"/>
<dbReference type="KEGG" id="kuy:FY550_09390"/>
<dbReference type="RefSeq" id="WP_070977674.1">
    <property type="nucleotide sequence ID" value="NZ_CP043420.1"/>
</dbReference>
<dbReference type="EMBL" id="CP043420">
    <property type="protein sequence ID" value="QEL11330.1"/>
    <property type="molecule type" value="Genomic_DNA"/>
</dbReference>
<accession>A0A1S1NXH6</accession>
<sequence>MDKMDRTALYERIRAAEARAEKAEAERDALAPFKAKHWREVAGWLEFKAESDPENNAQQYAEAARAYADAIDPGRGTA</sequence>
<keyword evidence="2" id="KW-1185">Reference proteome</keyword>
<gene>
    <name evidence="1" type="ORF">FY550_09390</name>
</gene>
<dbReference type="STRING" id="657387.BH688_05650"/>
<dbReference type="AlphaFoldDB" id="A0A1S1NXH6"/>
<dbReference type="Proteomes" id="UP000322553">
    <property type="component" value="Chromosome"/>
</dbReference>
<name>A0A1S1NXH6_9GAMM</name>
<evidence type="ECO:0000313" key="2">
    <source>
        <dbReference type="Proteomes" id="UP000322553"/>
    </source>
</evidence>
<organism evidence="1 2">
    <name type="scientific">Kushneria phosphatilytica</name>
    <dbReference type="NCBI Taxonomy" id="657387"/>
    <lineage>
        <taxon>Bacteria</taxon>
        <taxon>Pseudomonadati</taxon>
        <taxon>Pseudomonadota</taxon>
        <taxon>Gammaproteobacteria</taxon>
        <taxon>Oceanospirillales</taxon>
        <taxon>Halomonadaceae</taxon>
        <taxon>Kushneria</taxon>
    </lineage>
</organism>
<reference evidence="1 2" key="1">
    <citation type="submission" date="2019-08" db="EMBL/GenBank/DDBJ databases">
        <title>Complete genome sequence of Kushneria sp. YCWA18, a halophilic phosphate-solubilizing bacterium isolated from Daqiao saltern in China.</title>
        <authorList>
            <person name="Du G.-X."/>
            <person name="Qu L.-Y."/>
        </authorList>
    </citation>
    <scope>NUCLEOTIDE SEQUENCE [LARGE SCALE GENOMIC DNA]</scope>
    <source>
        <strain evidence="1 2">YCWA18</strain>
    </source>
</reference>
<evidence type="ECO:0000313" key="1">
    <source>
        <dbReference type="EMBL" id="QEL11330.1"/>
    </source>
</evidence>
<protein>
    <submittedName>
        <fullName evidence="1">Uncharacterized protein</fullName>
    </submittedName>
</protein>